<organism evidence="9 10">
    <name type="scientific">Agromyces ramosus</name>
    <dbReference type="NCBI Taxonomy" id="33879"/>
    <lineage>
        <taxon>Bacteria</taxon>
        <taxon>Bacillati</taxon>
        <taxon>Actinomycetota</taxon>
        <taxon>Actinomycetes</taxon>
        <taxon>Micrococcales</taxon>
        <taxon>Microbacteriaceae</taxon>
        <taxon>Agromyces</taxon>
    </lineage>
</organism>
<feature type="transmembrane region" description="Helical" evidence="7">
    <location>
        <begin position="223"/>
        <end position="241"/>
    </location>
</feature>
<feature type="transmembrane region" description="Helical" evidence="7">
    <location>
        <begin position="279"/>
        <end position="297"/>
    </location>
</feature>
<evidence type="ECO:0000256" key="2">
    <source>
        <dbReference type="ARBA" id="ARBA00007362"/>
    </source>
</evidence>
<feature type="transmembrane region" description="Helical" evidence="7">
    <location>
        <begin position="99"/>
        <end position="119"/>
    </location>
</feature>
<feature type="transmembrane region" description="Helical" evidence="7">
    <location>
        <begin position="153"/>
        <end position="171"/>
    </location>
</feature>
<dbReference type="InterPro" id="IPR037185">
    <property type="entry name" value="EmrE-like"/>
</dbReference>
<keyword evidence="4 7" id="KW-1133">Transmembrane helix</keyword>
<dbReference type="SUPFAM" id="SSF103481">
    <property type="entry name" value="Multidrug resistance efflux transporter EmrE"/>
    <property type="match status" value="2"/>
</dbReference>
<evidence type="ECO:0000313" key="9">
    <source>
        <dbReference type="EMBL" id="MDQ0895655.1"/>
    </source>
</evidence>
<dbReference type="Proteomes" id="UP001239083">
    <property type="component" value="Unassembled WGS sequence"/>
</dbReference>
<dbReference type="PANTHER" id="PTHR32322:SF2">
    <property type="entry name" value="EAMA DOMAIN-CONTAINING PROTEIN"/>
    <property type="match status" value="1"/>
</dbReference>
<keyword evidence="10" id="KW-1185">Reference proteome</keyword>
<dbReference type="RefSeq" id="WP_307043914.1">
    <property type="nucleotide sequence ID" value="NZ_JAUSYY010000001.1"/>
</dbReference>
<protein>
    <submittedName>
        <fullName evidence="9">Drug/metabolite transporter (DMT)-like permease</fullName>
    </submittedName>
</protein>
<accession>A0ABU0RC51</accession>
<evidence type="ECO:0000256" key="1">
    <source>
        <dbReference type="ARBA" id="ARBA00004141"/>
    </source>
</evidence>
<reference evidence="9 10" key="1">
    <citation type="submission" date="2023-07" db="EMBL/GenBank/DDBJ databases">
        <title>Comparative genomics of wheat-associated soil bacteria to identify genetic determinants of phenazine resistance.</title>
        <authorList>
            <person name="Mouncey N."/>
        </authorList>
    </citation>
    <scope>NUCLEOTIDE SEQUENCE [LARGE SCALE GENOMIC DNA]</scope>
    <source>
        <strain evidence="9 10">V3I3</strain>
    </source>
</reference>
<dbReference type="Pfam" id="PF00892">
    <property type="entry name" value="EamA"/>
    <property type="match status" value="2"/>
</dbReference>
<evidence type="ECO:0000256" key="5">
    <source>
        <dbReference type="ARBA" id="ARBA00023136"/>
    </source>
</evidence>
<feature type="domain" description="EamA" evidence="8">
    <location>
        <begin position="8"/>
        <end position="143"/>
    </location>
</feature>
<gene>
    <name evidence="9" type="ORF">QFZ26_003210</name>
</gene>
<feature type="transmembrane region" description="Helical" evidence="7">
    <location>
        <begin position="183"/>
        <end position="203"/>
    </location>
</feature>
<dbReference type="EMBL" id="JAUSYY010000001">
    <property type="protein sequence ID" value="MDQ0895655.1"/>
    <property type="molecule type" value="Genomic_DNA"/>
</dbReference>
<dbReference type="InterPro" id="IPR000620">
    <property type="entry name" value="EamA_dom"/>
</dbReference>
<feature type="transmembrane region" description="Helical" evidence="7">
    <location>
        <begin position="253"/>
        <end position="273"/>
    </location>
</feature>
<keyword evidence="3 7" id="KW-0812">Transmembrane</keyword>
<feature type="transmembrane region" description="Helical" evidence="7">
    <location>
        <begin position="126"/>
        <end position="147"/>
    </location>
</feature>
<comment type="subcellular location">
    <subcellularLocation>
        <location evidence="1">Membrane</location>
        <topology evidence="1">Multi-pass membrane protein</topology>
    </subcellularLocation>
</comment>
<feature type="region of interest" description="Disordered" evidence="6">
    <location>
        <begin position="312"/>
        <end position="342"/>
    </location>
</feature>
<feature type="transmembrane region" description="Helical" evidence="7">
    <location>
        <begin position="72"/>
        <end position="93"/>
    </location>
</feature>
<evidence type="ECO:0000313" key="10">
    <source>
        <dbReference type="Proteomes" id="UP001239083"/>
    </source>
</evidence>
<feature type="domain" description="EamA" evidence="8">
    <location>
        <begin position="153"/>
        <end position="295"/>
    </location>
</feature>
<feature type="transmembrane region" description="Helical" evidence="7">
    <location>
        <begin position="7"/>
        <end position="27"/>
    </location>
</feature>
<name>A0ABU0RC51_9MICO</name>
<keyword evidence="5 7" id="KW-0472">Membrane</keyword>
<proteinExistence type="inferred from homology"/>
<dbReference type="InterPro" id="IPR050638">
    <property type="entry name" value="AA-Vitamin_Transporters"/>
</dbReference>
<sequence length="342" mass="34806">MRGSRGFIGIVLGLAAGLAFGAGGAIVKPLLESGWSPGAAVFFRITVAALLLAVPGLIALRFDLRPLWRAKWTVLVYSVIAVAGVQLAFYTAIARIPVSTALLIEYLAPVALVAFAWVRTRHAPQIVVLAGSVVAIAGLVLVIGPTGGPLDPFGVVIAGVAMLGVAVYYVLGERSDLGVPPIALAAAGCLIGALVLGAAALAGLVPFEAEFTDVGFFGGTAPWWVPVLMVAAISTAFAYVAGIQAIRLLGTRLSSFLGLSEVVFAGIVAWALLGEAIGPVQLIGGILILGGIVLVRLERSAPRAGVPVAPALDADVEPGPGRLEVNPLPPAPAPAYRGPSDE</sequence>
<evidence type="ECO:0000256" key="7">
    <source>
        <dbReference type="SAM" id="Phobius"/>
    </source>
</evidence>
<evidence type="ECO:0000256" key="3">
    <source>
        <dbReference type="ARBA" id="ARBA00022692"/>
    </source>
</evidence>
<dbReference type="PANTHER" id="PTHR32322">
    <property type="entry name" value="INNER MEMBRANE TRANSPORTER"/>
    <property type="match status" value="1"/>
</dbReference>
<evidence type="ECO:0000256" key="6">
    <source>
        <dbReference type="SAM" id="MobiDB-lite"/>
    </source>
</evidence>
<comment type="similarity">
    <text evidence="2">Belongs to the EamA transporter family.</text>
</comment>
<evidence type="ECO:0000259" key="8">
    <source>
        <dbReference type="Pfam" id="PF00892"/>
    </source>
</evidence>
<feature type="transmembrane region" description="Helical" evidence="7">
    <location>
        <begin position="39"/>
        <end position="60"/>
    </location>
</feature>
<comment type="caution">
    <text evidence="9">The sequence shown here is derived from an EMBL/GenBank/DDBJ whole genome shotgun (WGS) entry which is preliminary data.</text>
</comment>
<evidence type="ECO:0000256" key="4">
    <source>
        <dbReference type="ARBA" id="ARBA00022989"/>
    </source>
</evidence>